<dbReference type="EMBL" id="CAKOFQ010008003">
    <property type="protein sequence ID" value="CAH2010769.1"/>
    <property type="molecule type" value="Genomic_DNA"/>
</dbReference>
<name>A0A9P0M7T0_ACAOB</name>
<reference evidence="1" key="1">
    <citation type="submission" date="2022-03" db="EMBL/GenBank/DDBJ databases">
        <authorList>
            <person name="Sayadi A."/>
        </authorList>
    </citation>
    <scope>NUCLEOTIDE SEQUENCE</scope>
</reference>
<evidence type="ECO:0000313" key="2">
    <source>
        <dbReference type="Proteomes" id="UP001152888"/>
    </source>
</evidence>
<sequence length="119" mass="13493">MKQLEFVLNKDFLTMFGTKSDINSKIAVLESKKMQMKGAVEQGAAYLALDLYDLEELTLSKDLPVPDRETKKLLESTEQIIKDAVYKDQVFSDLSSSRSKSSDTSLEAECQETHFFTEL</sequence>
<protein>
    <submittedName>
        <fullName evidence="1">Uncharacterized protein</fullName>
    </submittedName>
</protein>
<evidence type="ECO:0000313" key="1">
    <source>
        <dbReference type="EMBL" id="CAH2010769.1"/>
    </source>
</evidence>
<dbReference type="Proteomes" id="UP001152888">
    <property type="component" value="Unassembled WGS sequence"/>
</dbReference>
<dbReference type="AlphaFoldDB" id="A0A9P0M7T0"/>
<proteinExistence type="predicted"/>
<dbReference type="OrthoDB" id="691673at2759"/>
<organism evidence="1 2">
    <name type="scientific">Acanthoscelides obtectus</name>
    <name type="common">Bean weevil</name>
    <name type="synonym">Bruchus obtectus</name>
    <dbReference type="NCBI Taxonomy" id="200917"/>
    <lineage>
        <taxon>Eukaryota</taxon>
        <taxon>Metazoa</taxon>
        <taxon>Ecdysozoa</taxon>
        <taxon>Arthropoda</taxon>
        <taxon>Hexapoda</taxon>
        <taxon>Insecta</taxon>
        <taxon>Pterygota</taxon>
        <taxon>Neoptera</taxon>
        <taxon>Endopterygota</taxon>
        <taxon>Coleoptera</taxon>
        <taxon>Polyphaga</taxon>
        <taxon>Cucujiformia</taxon>
        <taxon>Chrysomeloidea</taxon>
        <taxon>Chrysomelidae</taxon>
        <taxon>Bruchinae</taxon>
        <taxon>Bruchini</taxon>
        <taxon>Acanthoscelides</taxon>
    </lineage>
</organism>
<accession>A0A9P0M7T0</accession>
<gene>
    <name evidence="1" type="ORF">ACAOBT_LOCUS31762</name>
</gene>
<keyword evidence="2" id="KW-1185">Reference proteome</keyword>
<comment type="caution">
    <text evidence="1">The sequence shown here is derived from an EMBL/GenBank/DDBJ whole genome shotgun (WGS) entry which is preliminary data.</text>
</comment>